<evidence type="ECO:0000256" key="3">
    <source>
        <dbReference type="ARBA" id="ARBA00022821"/>
    </source>
</evidence>
<dbReference type="CDD" id="cd14798">
    <property type="entry name" value="RX-CC_like"/>
    <property type="match status" value="1"/>
</dbReference>
<evidence type="ECO:0000259" key="5">
    <source>
        <dbReference type="Pfam" id="PF00931"/>
    </source>
</evidence>
<feature type="domain" description="NB-ARC" evidence="5">
    <location>
        <begin position="168"/>
        <end position="339"/>
    </location>
</feature>
<dbReference type="Pfam" id="PF23559">
    <property type="entry name" value="WHD_DRP"/>
    <property type="match status" value="1"/>
</dbReference>
<dbReference type="FunFam" id="1.10.10.10:FF:000322">
    <property type="entry name" value="Probable disease resistance protein At1g63360"/>
    <property type="match status" value="1"/>
</dbReference>
<dbReference type="SUPFAM" id="SSF52540">
    <property type="entry name" value="P-loop containing nucleoside triphosphate hydrolases"/>
    <property type="match status" value="1"/>
</dbReference>
<dbReference type="Pfam" id="PF18052">
    <property type="entry name" value="Rx_N"/>
    <property type="match status" value="1"/>
</dbReference>
<feature type="domain" description="Disease resistance R13L4/SHOC-2-like LRR" evidence="8">
    <location>
        <begin position="567"/>
        <end position="764"/>
    </location>
</feature>
<dbReference type="InterPro" id="IPR058922">
    <property type="entry name" value="WHD_DRP"/>
</dbReference>
<dbReference type="SUPFAM" id="SSF52058">
    <property type="entry name" value="L domain-like"/>
    <property type="match status" value="1"/>
</dbReference>
<gene>
    <name evidence="9" type="ORF">PVL29_019542</name>
</gene>
<sequence length="892" mass="101896">MAESFAIGLADKLLGKLASTSLQEATLACGVNSEVEGLKDTMSTIQAVLLDAEEKQAKDHRLSIWLRKLKDVFADAEDVVDELEYEALEQKARGIREEVCSFFSSSNPLAFRLKMGHKMKKIRERLNKLAADKSQFNLAERVGDTPAFHREREMTHSFVPASDVIGRENDKKYVVELLMQSSDAEINVSVIPIVGIGGLGKTTLAKLVYNDGRVVDHFHKKMWVCVSNDFNIKRLMKEILTSATNEKCDHLSIDQLQSRLRNALEDNRFFLILDDVWNTDRDKWLELKALISGGANGSKILVTTRSKLVASIMGTSPAYELKGLSPEECLSLLIKCAFDDGQDKQYPNLIKIGEGIVRKCGGTPLAVRTLGGLLYSKNEEYDWVRVQDNEIWKLEQREDDILPALKLSYDELSFHLKQCFVFCSLFPKDYKFKHYELIQMWIAQGLIPPSEQNQEMEDIGNRYINELLLRSFFQDFEEEIPKFLYNFKMHDLVHDLALSVARPECIMLSFHSENISEKTRHISVLDTQWPKEEEVLRFLRKLSNVRTISFPIINAGPTTESFVATCTSRFKYMRVLDLNNSGFEALPNSICNLKHLRYLDLSDNKRIKKLPNSICKLHHLQMLLLGGCVSLEELPRDIGKMTSLRHLTVTAQQMTLPHKKVEAGKGCFNSLRFCTQSLTALRTLVIEKCPRLLSLPKHLPALENLIISNCESLDLRIWNGEKEDHTQGFGNLRLLVIWILPKLETLPRWLLRGPASNTLHHLQILGCQNFRALSEEEERLNLTSLETLMIVNCPQFSSLLEGVNHHFTALRQLDIMHCPELSVLPEEMHNLPALSQLKIEGCPELVERCQPGMGEDWNKIAHIVDIFLDGKKIESTIHNQVRQKNHLLYSYY</sequence>
<dbReference type="Gene3D" id="1.10.10.10">
    <property type="entry name" value="Winged helix-like DNA-binding domain superfamily/Winged helix DNA-binding domain"/>
    <property type="match status" value="1"/>
</dbReference>
<keyword evidence="1" id="KW-0677">Repeat</keyword>
<evidence type="ECO:0000313" key="10">
    <source>
        <dbReference type="Proteomes" id="UP001168098"/>
    </source>
</evidence>
<dbReference type="Pfam" id="PF23598">
    <property type="entry name" value="LRR_14"/>
    <property type="match status" value="1"/>
</dbReference>
<dbReference type="InterPro" id="IPR001611">
    <property type="entry name" value="Leu-rich_rpt"/>
</dbReference>
<dbReference type="GO" id="GO:0006952">
    <property type="term" value="P:defense response"/>
    <property type="evidence" value="ECO:0007669"/>
    <property type="project" value="UniProtKB-KW"/>
</dbReference>
<evidence type="ECO:0000259" key="7">
    <source>
        <dbReference type="Pfam" id="PF23559"/>
    </source>
</evidence>
<keyword evidence="2" id="KW-0547">Nucleotide-binding</keyword>
<organism evidence="9 10">
    <name type="scientific">Vitis rotundifolia</name>
    <name type="common">Muscadine grape</name>
    <dbReference type="NCBI Taxonomy" id="103349"/>
    <lineage>
        <taxon>Eukaryota</taxon>
        <taxon>Viridiplantae</taxon>
        <taxon>Streptophyta</taxon>
        <taxon>Embryophyta</taxon>
        <taxon>Tracheophyta</taxon>
        <taxon>Spermatophyta</taxon>
        <taxon>Magnoliopsida</taxon>
        <taxon>eudicotyledons</taxon>
        <taxon>Gunneridae</taxon>
        <taxon>Pentapetalae</taxon>
        <taxon>rosids</taxon>
        <taxon>Vitales</taxon>
        <taxon>Vitaceae</taxon>
        <taxon>Viteae</taxon>
        <taxon>Vitis</taxon>
    </lineage>
</organism>
<dbReference type="GO" id="GO:0051707">
    <property type="term" value="P:response to other organism"/>
    <property type="evidence" value="ECO:0007669"/>
    <property type="project" value="UniProtKB-ARBA"/>
</dbReference>
<dbReference type="GO" id="GO:0005524">
    <property type="term" value="F:ATP binding"/>
    <property type="evidence" value="ECO:0007669"/>
    <property type="project" value="UniProtKB-KW"/>
</dbReference>
<evidence type="ECO:0000313" key="9">
    <source>
        <dbReference type="EMBL" id="KAJ9680260.1"/>
    </source>
</evidence>
<evidence type="ECO:0008006" key="11">
    <source>
        <dbReference type="Google" id="ProtNLM"/>
    </source>
</evidence>
<dbReference type="PRINTS" id="PR00364">
    <property type="entry name" value="DISEASERSIST"/>
</dbReference>
<dbReference type="Pfam" id="PF00931">
    <property type="entry name" value="NB-ARC"/>
    <property type="match status" value="1"/>
</dbReference>
<dbReference type="Gene3D" id="1.20.5.4130">
    <property type="match status" value="1"/>
</dbReference>
<dbReference type="InterPro" id="IPR032675">
    <property type="entry name" value="LRR_dom_sf"/>
</dbReference>
<keyword evidence="10" id="KW-1185">Reference proteome</keyword>
<dbReference type="PROSITE" id="PS51450">
    <property type="entry name" value="LRR"/>
    <property type="match status" value="1"/>
</dbReference>
<dbReference type="InterPro" id="IPR002182">
    <property type="entry name" value="NB-ARC"/>
</dbReference>
<dbReference type="FunFam" id="3.40.50.300:FF:001091">
    <property type="entry name" value="Probable disease resistance protein At1g61300"/>
    <property type="match status" value="1"/>
</dbReference>
<dbReference type="Gene3D" id="3.80.10.10">
    <property type="entry name" value="Ribonuclease Inhibitor"/>
    <property type="match status" value="1"/>
</dbReference>
<accession>A0AA39DE06</accession>
<evidence type="ECO:0000259" key="8">
    <source>
        <dbReference type="Pfam" id="PF23598"/>
    </source>
</evidence>
<name>A0AA39DE06_VITRO</name>
<dbReference type="InterPro" id="IPR055414">
    <property type="entry name" value="LRR_R13L4/SHOC2-like"/>
</dbReference>
<proteinExistence type="predicted"/>
<dbReference type="Gene3D" id="3.40.50.300">
    <property type="entry name" value="P-loop containing nucleotide triphosphate hydrolases"/>
    <property type="match status" value="1"/>
</dbReference>
<evidence type="ECO:0000256" key="4">
    <source>
        <dbReference type="ARBA" id="ARBA00022840"/>
    </source>
</evidence>
<protein>
    <recommendedName>
        <fullName evidence="11">Disease resistance protein RGA3</fullName>
    </recommendedName>
</protein>
<dbReference type="PANTHER" id="PTHR36766">
    <property type="entry name" value="PLANT BROAD-SPECTRUM MILDEW RESISTANCE PROTEIN RPW8"/>
    <property type="match status" value="1"/>
</dbReference>
<dbReference type="InterPro" id="IPR041118">
    <property type="entry name" value="Rx_N"/>
</dbReference>
<dbReference type="PANTHER" id="PTHR36766:SF61">
    <property type="entry name" value="NB-ARC DOMAIN DISEASE RESISTANCE PROTEIN"/>
    <property type="match status" value="1"/>
</dbReference>
<dbReference type="GO" id="GO:0043531">
    <property type="term" value="F:ADP binding"/>
    <property type="evidence" value="ECO:0007669"/>
    <property type="project" value="InterPro"/>
</dbReference>
<keyword evidence="4" id="KW-0067">ATP-binding</keyword>
<evidence type="ECO:0000259" key="6">
    <source>
        <dbReference type="Pfam" id="PF18052"/>
    </source>
</evidence>
<dbReference type="Proteomes" id="UP001168098">
    <property type="component" value="Unassembled WGS sequence"/>
</dbReference>
<reference evidence="9 10" key="1">
    <citation type="journal article" date="2023" name="BMC Biotechnol.">
        <title>Vitis rotundifolia cv Carlos genome sequencing.</title>
        <authorList>
            <person name="Huff M."/>
            <person name="Hulse-Kemp A."/>
            <person name="Scheffler B."/>
            <person name="Youngblood R."/>
            <person name="Simpson S."/>
            <person name="Babiker E."/>
            <person name="Staton M."/>
        </authorList>
    </citation>
    <scope>NUCLEOTIDE SEQUENCE [LARGE SCALE GENOMIC DNA]</scope>
    <source>
        <tissue evidence="9">Leaf</tissue>
    </source>
</reference>
<evidence type="ECO:0000256" key="2">
    <source>
        <dbReference type="ARBA" id="ARBA00022741"/>
    </source>
</evidence>
<dbReference type="EMBL" id="JARBHA010000015">
    <property type="protein sequence ID" value="KAJ9680260.1"/>
    <property type="molecule type" value="Genomic_DNA"/>
</dbReference>
<keyword evidence="3" id="KW-0611">Plant defense</keyword>
<dbReference type="InterPro" id="IPR036388">
    <property type="entry name" value="WH-like_DNA-bd_sf"/>
</dbReference>
<feature type="domain" description="Disease resistance N-terminal" evidence="6">
    <location>
        <begin position="12"/>
        <end position="97"/>
    </location>
</feature>
<dbReference type="InterPro" id="IPR038005">
    <property type="entry name" value="RX-like_CC"/>
</dbReference>
<comment type="caution">
    <text evidence="9">The sequence shown here is derived from an EMBL/GenBank/DDBJ whole genome shotgun (WGS) entry which is preliminary data.</text>
</comment>
<feature type="domain" description="Disease resistance protein winged helix" evidence="7">
    <location>
        <begin position="425"/>
        <end position="497"/>
    </location>
</feature>
<evidence type="ECO:0000256" key="1">
    <source>
        <dbReference type="ARBA" id="ARBA00022737"/>
    </source>
</evidence>
<dbReference type="InterPro" id="IPR027417">
    <property type="entry name" value="P-loop_NTPase"/>
</dbReference>
<dbReference type="AlphaFoldDB" id="A0AA39DE06"/>